<feature type="compositionally biased region" description="Low complexity" evidence="1">
    <location>
        <begin position="108"/>
        <end position="123"/>
    </location>
</feature>
<gene>
    <name evidence="3" type="ORF">PODLI_1B000686</name>
</gene>
<proteinExistence type="predicted"/>
<keyword evidence="2" id="KW-0472">Membrane</keyword>
<feature type="transmembrane region" description="Helical" evidence="2">
    <location>
        <begin position="57"/>
        <end position="81"/>
    </location>
</feature>
<dbReference type="Proteomes" id="UP001178461">
    <property type="component" value="Chromosome 6"/>
</dbReference>
<keyword evidence="4" id="KW-1185">Reference proteome</keyword>
<keyword evidence="2" id="KW-1133">Transmembrane helix</keyword>
<dbReference type="AlphaFoldDB" id="A0AA35KEB2"/>
<evidence type="ECO:0000256" key="2">
    <source>
        <dbReference type="SAM" id="Phobius"/>
    </source>
</evidence>
<sequence length="123" mass="12880">MQAKGDEELLQEKTNSSWVEMLSHHLLNLCNTAVYKPPSYSKPPEGLAPVFHGLDTLTVVGIAFAAFVIGALLTGALWFIYSHTGEPAARQPVPTSPPASENSSAAHSIGSTQSTPCSSSSAA</sequence>
<name>A0AA35KEB2_9SAUR</name>
<keyword evidence="2" id="KW-0812">Transmembrane</keyword>
<evidence type="ECO:0000313" key="4">
    <source>
        <dbReference type="Proteomes" id="UP001178461"/>
    </source>
</evidence>
<evidence type="ECO:0000256" key="1">
    <source>
        <dbReference type="SAM" id="MobiDB-lite"/>
    </source>
</evidence>
<accession>A0AA35KEB2</accession>
<reference evidence="3" key="1">
    <citation type="submission" date="2022-12" db="EMBL/GenBank/DDBJ databases">
        <authorList>
            <person name="Alioto T."/>
            <person name="Alioto T."/>
            <person name="Gomez Garrido J."/>
        </authorList>
    </citation>
    <scope>NUCLEOTIDE SEQUENCE</scope>
</reference>
<organism evidence="3 4">
    <name type="scientific">Podarcis lilfordi</name>
    <name type="common">Lilford's wall lizard</name>
    <dbReference type="NCBI Taxonomy" id="74358"/>
    <lineage>
        <taxon>Eukaryota</taxon>
        <taxon>Metazoa</taxon>
        <taxon>Chordata</taxon>
        <taxon>Craniata</taxon>
        <taxon>Vertebrata</taxon>
        <taxon>Euteleostomi</taxon>
        <taxon>Lepidosauria</taxon>
        <taxon>Squamata</taxon>
        <taxon>Bifurcata</taxon>
        <taxon>Unidentata</taxon>
        <taxon>Episquamata</taxon>
        <taxon>Laterata</taxon>
        <taxon>Lacertibaenia</taxon>
        <taxon>Lacertidae</taxon>
        <taxon>Podarcis</taxon>
    </lineage>
</organism>
<protein>
    <submittedName>
        <fullName evidence="3">Uncharacterized protein</fullName>
    </submittedName>
</protein>
<evidence type="ECO:0000313" key="3">
    <source>
        <dbReference type="EMBL" id="CAI5776762.1"/>
    </source>
</evidence>
<dbReference type="EMBL" id="OX395131">
    <property type="protein sequence ID" value="CAI5776762.1"/>
    <property type="molecule type" value="Genomic_DNA"/>
</dbReference>
<feature type="region of interest" description="Disordered" evidence="1">
    <location>
        <begin position="88"/>
        <end position="123"/>
    </location>
</feature>